<keyword evidence="5 15" id="KW-0378">Hydrolase</keyword>
<evidence type="ECO:0000256" key="11">
    <source>
        <dbReference type="ARBA" id="ARBA00026107"/>
    </source>
</evidence>
<keyword evidence="13" id="KW-1133">Transmembrane helix</keyword>
<gene>
    <name evidence="15" type="ORF">B0T21DRAFT_408450</name>
</gene>
<dbReference type="InterPro" id="IPR001764">
    <property type="entry name" value="Glyco_hydro_3_N"/>
</dbReference>
<dbReference type="GO" id="GO:0046556">
    <property type="term" value="F:alpha-L-arabinofuranosidase activity"/>
    <property type="evidence" value="ECO:0007669"/>
    <property type="project" value="TreeGrafter"/>
</dbReference>
<keyword evidence="13" id="KW-0472">Membrane</keyword>
<dbReference type="InterPro" id="IPR044993">
    <property type="entry name" value="BXL"/>
</dbReference>
<keyword evidence="6" id="KW-0325">Glycoprotein</keyword>
<evidence type="ECO:0000256" key="7">
    <source>
        <dbReference type="ARBA" id="ARBA00023277"/>
    </source>
</evidence>
<comment type="similarity">
    <text evidence="2">Belongs to the glycosyl hydrolase 3 family.</text>
</comment>
<keyword evidence="3" id="KW-0858">Xylan degradation</keyword>
<dbReference type="GO" id="GO:0009044">
    <property type="term" value="F:xylan 1,4-beta-xylosidase activity"/>
    <property type="evidence" value="ECO:0007669"/>
    <property type="project" value="UniProtKB-EC"/>
</dbReference>
<keyword evidence="16" id="KW-1185">Reference proteome</keyword>
<feature type="compositionally biased region" description="Low complexity" evidence="12">
    <location>
        <begin position="1"/>
        <end position="16"/>
    </location>
</feature>
<feature type="transmembrane region" description="Helical" evidence="13">
    <location>
        <begin position="36"/>
        <end position="60"/>
    </location>
</feature>
<sequence length="831" mass="90059">MATTVVGMTTTDTAAGPSPTDDQVGGNEPAQISAGAIAGIVVGGTAAVIAAVVAAALIMYRRRQNRTDIDVSHVVEDAKPVPDGQTHPTAAKQIHEKQAEQEVAEADQDNSAVLRHELSDQSPHHMSLGAERLGLPPYAWWNEALHGVAASPGVSFNQTGGAFSHATSFANTITLAAAFDNDLVYAVADVISTEARAFSNVGLAGLDYWTPNINPYKDPRWGRGHETPGEDPVHIKGYVKALLQGLEGKDKIRKVIATCKHFAAYDLERWQGVVRYRFNAVVTSQDLSEYYLPPFQQCARDSKVGSFMCSYNALNGTPACASTYLMDDILRKHWNWTEHNNYITSDCNAIQDFLPNFHNFSQTPAQAAADAYNAGTDTVCEVPGYPPFTDVIGAYNQSLLSEDIIDRALLRLYEGLIRAGYFDSASPHPYTKIDWSQVNTPKAQALALQSATDGMVLLKNNGILPLNLTGKTVALIGHWANATRQMLGGYSGIPPYYANPVYAATQLNLSFHYAPGPVNQSSPSPNDPWTAPALAAASKADIILYFGGTDLSIAAEDRDRDSIAWPSAQLSLLSSLAQLGKPVIVARLGDQVDDTPLLSNPNISAILWVGYPGQSGGMAVFDIITGKKSPAGRLPVTVYPEGYVNQIPLTEMALRGGRDGMRPGRTYRWYNESVLPFGYGLHYTTFTAKFGVFESLTIDTGELIGGCEERYKDLCPFPQVSVWVSNSGERVSDYVALVFVKGEYGPEPYPLKTLVGYRRIRDIEPGFTGAVPVSVVLGDLARVDLSGNRVLYPGRYTFVLDVGEQLKDEVVIDLVGEEVVLEEFPQPPVKG</sequence>
<keyword evidence="8" id="KW-0326">Glycosidase</keyword>
<keyword evidence="13" id="KW-0812">Transmembrane</keyword>
<evidence type="ECO:0000256" key="10">
    <source>
        <dbReference type="ARBA" id="ARBA00024574"/>
    </source>
</evidence>
<dbReference type="InterPro" id="IPR036881">
    <property type="entry name" value="Glyco_hydro_3_C_sf"/>
</dbReference>
<comment type="pathway">
    <text evidence="1">Glycan degradation; xylan degradation.</text>
</comment>
<organism evidence="15 16">
    <name type="scientific">Apiosordaria backusii</name>
    <dbReference type="NCBI Taxonomy" id="314023"/>
    <lineage>
        <taxon>Eukaryota</taxon>
        <taxon>Fungi</taxon>
        <taxon>Dikarya</taxon>
        <taxon>Ascomycota</taxon>
        <taxon>Pezizomycotina</taxon>
        <taxon>Sordariomycetes</taxon>
        <taxon>Sordariomycetidae</taxon>
        <taxon>Sordariales</taxon>
        <taxon>Lasiosphaeriaceae</taxon>
        <taxon>Apiosordaria</taxon>
    </lineage>
</organism>
<evidence type="ECO:0000256" key="5">
    <source>
        <dbReference type="ARBA" id="ARBA00022801"/>
    </source>
</evidence>
<dbReference type="InterPro" id="IPR026891">
    <property type="entry name" value="Fn3-like"/>
</dbReference>
<dbReference type="SUPFAM" id="SSF52279">
    <property type="entry name" value="Beta-D-glucan exohydrolase, C-terminal domain"/>
    <property type="match status" value="1"/>
</dbReference>
<feature type="domain" description="Fibronectin type III-like" evidence="14">
    <location>
        <begin position="734"/>
        <end position="804"/>
    </location>
</feature>
<dbReference type="EMBL" id="JAUKTV010000003">
    <property type="protein sequence ID" value="KAK0741582.1"/>
    <property type="molecule type" value="Genomic_DNA"/>
</dbReference>
<keyword evidence="4" id="KW-0732">Signal</keyword>
<evidence type="ECO:0000256" key="8">
    <source>
        <dbReference type="ARBA" id="ARBA00023295"/>
    </source>
</evidence>
<feature type="region of interest" description="Disordered" evidence="12">
    <location>
        <begin position="78"/>
        <end position="108"/>
    </location>
</feature>
<evidence type="ECO:0000256" key="12">
    <source>
        <dbReference type="SAM" id="MobiDB-lite"/>
    </source>
</evidence>
<dbReference type="SMART" id="SM01217">
    <property type="entry name" value="Fn3_like"/>
    <property type="match status" value="1"/>
</dbReference>
<dbReference type="GO" id="GO:0045493">
    <property type="term" value="P:xylan catabolic process"/>
    <property type="evidence" value="ECO:0007669"/>
    <property type="project" value="UniProtKB-KW"/>
</dbReference>
<dbReference type="Pfam" id="PF00933">
    <property type="entry name" value="Glyco_hydro_3"/>
    <property type="match status" value="1"/>
</dbReference>
<dbReference type="Gene3D" id="3.20.20.300">
    <property type="entry name" value="Glycoside hydrolase, family 3, N-terminal domain"/>
    <property type="match status" value="1"/>
</dbReference>
<proteinExistence type="inferred from homology"/>
<evidence type="ECO:0000256" key="2">
    <source>
        <dbReference type="ARBA" id="ARBA00005336"/>
    </source>
</evidence>
<evidence type="ECO:0000256" key="4">
    <source>
        <dbReference type="ARBA" id="ARBA00022729"/>
    </source>
</evidence>
<comment type="catalytic activity">
    <reaction evidence="10">
        <text>Hydrolysis of (1-&gt;4)-beta-D-xylans, to remove successive D-xylose residues from the non-reducing termini.</text>
        <dbReference type="EC" id="3.2.1.37"/>
    </reaction>
</comment>
<dbReference type="InterPro" id="IPR036962">
    <property type="entry name" value="Glyco_hydro_3_N_sf"/>
</dbReference>
<reference evidence="15" key="1">
    <citation type="submission" date="2023-06" db="EMBL/GenBank/DDBJ databases">
        <title>Genome-scale phylogeny and comparative genomics of the fungal order Sordariales.</title>
        <authorList>
            <consortium name="Lawrence Berkeley National Laboratory"/>
            <person name="Hensen N."/>
            <person name="Bonometti L."/>
            <person name="Westerberg I."/>
            <person name="Brannstrom I.O."/>
            <person name="Guillou S."/>
            <person name="Cros-Aarteil S."/>
            <person name="Calhoun S."/>
            <person name="Haridas S."/>
            <person name="Kuo A."/>
            <person name="Mondo S."/>
            <person name="Pangilinan J."/>
            <person name="Riley R."/>
            <person name="Labutti K."/>
            <person name="Andreopoulos B."/>
            <person name="Lipzen A."/>
            <person name="Chen C."/>
            <person name="Yanf M."/>
            <person name="Daum C."/>
            <person name="Ng V."/>
            <person name="Clum A."/>
            <person name="Steindorff A."/>
            <person name="Ohm R."/>
            <person name="Martin F."/>
            <person name="Silar P."/>
            <person name="Natvig D."/>
            <person name="Lalanne C."/>
            <person name="Gautier V."/>
            <person name="Ament-Velasquez S.L."/>
            <person name="Kruys A."/>
            <person name="Hutchinson M.I."/>
            <person name="Powell A.J."/>
            <person name="Barry K."/>
            <person name="Miller A.N."/>
            <person name="Grigoriev I.V."/>
            <person name="Debuchy R."/>
            <person name="Gladieux P."/>
            <person name="Thoren M.H."/>
            <person name="Johannesson H."/>
        </authorList>
    </citation>
    <scope>NUCLEOTIDE SEQUENCE</scope>
    <source>
        <strain evidence="15">CBS 540.89</strain>
    </source>
</reference>
<dbReference type="Gene3D" id="2.60.40.10">
    <property type="entry name" value="Immunoglobulins"/>
    <property type="match status" value="1"/>
</dbReference>
<dbReference type="PANTHER" id="PTHR42721:SF3">
    <property type="entry name" value="BETA-D-XYLOSIDASE 5-RELATED"/>
    <property type="match status" value="1"/>
</dbReference>
<keyword evidence="7" id="KW-0119">Carbohydrate metabolism</keyword>
<name>A0AA40ELK3_9PEZI</name>
<dbReference type="GO" id="GO:0031222">
    <property type="term" value="P:arabinan catabolic process"/>
    <property type="evidence" value="ECO:0007669"/>
    <property type="project" value="TreeGrafter"/>
</dbReference>
<evidence type="ECO:0000313" key="15">
    <source>
        <dbReference type="EMBL" id="KAK0741582.1"/>
    </source>
</evidence>
<evidence type="ECO:0000256" key="9">
    <source>
        <dbReference type="ARBA" id="ARBA00023326"/>
    </source>
</evidence>
<evidence type="ECO:0000256" key="6">
    <source>
        <dbReference type="ARBA" id="ARBA00023180"/>
    </source>
</evidence>
<dbReference type="InterPro" id="IPR013783">
    <property type="entry name" value="Ig-like_fold"/>
</dbReference>
<accession>A0AA40ELK3</accession>
<dbReference type="InterPro" id="IPR002772">
    <property type="entry name" value="Glyco_hydro_3_C"/>
</dbReference>
<dbReference type="InterPro" id="IPR017853">
    <property type="entry name" value="GH"/>
</dbReference>
<evidence type="ECO:0000313" key="16">
    <source>
        <dbReference type="Proteomes" id="UP001172159"/>
    </source>
</evidence>
<dbReference type="PANTHER" id="PTHR42721">
    <property type="entry name" value="SUGAR HYDROLASE-RELATED"/>
    <property type="match status" value="1"/>
</dbReference>
<dbReference type="SUPFAM" id="SSF51445">
    <property type="entry name" value="(Trans)glycosidases"/>
    <property type="match status" value="1"/>
</dbReference>
<evidence type="ECO:0000259" key="14">
    <source>
        <dbReference type="SMART" id="SM01217"/>
    </source>
</evidence>
<evidence type="ECO:0000256" key="13">
    <source>
        <dbReference type="SAM" id="Phobius"/>
    </source>
</evidence>
<protein>
    <recommendedName>
        <fullName evidence="11">xylan 1,4-beta-xylosidase</fullName>
        <ecNumber evidence="11">3.2.1.37</ecNumber>
    </recommendedName>
</protein>
<dbReference type="AlphaFoldDB" id="A0AA40ELK3"/>
<dbReference type="Proteomes" id="UP001172159">
    <property type="component" value="Unassembled WGS sequence"/>
</dbReference>
<feature type="region of interest" description="Disordered" evidence="12">
    <location>
        <begin position="1"/>
        <end position="27"/>
    </location>
</feature>
<dbReference type="Pfam" id="PF01915">
    <property type="entry name" value="Glyco_hydro_3_C"/>
    <property type="match status" value="1"/>
</dbReference>
<keyword evidence="9" id="KW-0624">Polysaccharide degradation</keyword>
<comment type="caution">
    <text evidence="15">The sequence shown here is derived from an EMBL/GenBank/DDBJ whole genome shotgun (WGS) entry which is preliminary data.</text>
</comment>
<dbReference type="EC" id="3.2.1.37" evidence="11"/>
<evidence type="ECO:0000256" key="1">
    <source>
        <dbReference type="ARBA" id="ARBA00004851"/>
    </source>
</evidence>
<dbReference type="Gene3D" id="3.40.50.1700">
    <property type="entry name" value="Glycoside hydrolase family 3 C-terminal domain"/>
    <property type="match status" value="1"/>
</dbReference>
<evidence type="ECO:0000256" key="3">
    <source>
        <dbReference type="ARBA" id="ARBA00022651"/>
    </source>
</evidence>